<evidence type="ECO:0000259" key="1">
    <source>
        <dbReference type="PROSITE" id="PS50943"/>
    </source>
</evidence>
<dbReference type="Pfam" id="PF13560">
    <property type="entry name" value="HTH_31"/>
    <property type="match status" value="1"/>
</dbReference>
<dbReference type="InterPro" id="IPR001387">
    <property type="entry name" value="Cro/C1-type_HTH"/>
</dbReference>
<dbReference type="Proteomes" id="UP000517694">
    <property type="component" value="Unassembled WGS sequence"/>
</dbReference>
<keyword evidence="3" id="KW-1185">Reference proteome</keyword>
<reference evidence="2 3" key="1">
    <citation type="submission" date="2020-08" db="EMBL/GenBank/DDBJ databases">
        <title>Whole-Genome Sequence of French Clinical Streptomyces mexicanus Strain Q0842.</title>
        <authorList>
            <person name="Boxberger M."/>
            <person name="La Scola B."/>
        </authorList>
    </citation>
    <scope>NUCLEOTIDE SEQUENCE [LARGE SCALE GENOMIC DNA]</scope>
    <source>
        <strain evidence="2 3">Marseille-Q0842</strain>
    </source>
</reference>
<dbReference type="GO" id="GO:0003677">
    <property type="term" value="F:DNA binding"/>
    <property type="evidence" value="ECO:0007669"/>
    <property type="project" value="InterPro"/>
</dbReference>
<dbReference type="CDD" id="cd00093">
    <property type="entry name" value="HTH_XRE"/>
    <property type="match status" value="1"/>
</dbReference>
<dbReference type="Gene3D" id="1.10.260.40">
    <property type="entry name" value="lambda repressor-like DNA-binding domains"/>
    <property type="match status" value="1"/>
</dbReference>
<evidence type="ECO:0000313" key="3">
    <source>
        <dbReference type="Proteomes" id="UP000517694"/>
    </source>
</evidence>
<dbReference type="InterPro" id="IPR010982">
    <property type="entry name" value="Lambda_DNA-bd_dom_sf"/>
</dbReference>
<dbReference type="PROSITE" id="PS50943">
    <property type="entry name" value="HTH_CROC1"/>
    <property type="match status" value="1"/>
</dbReference>
<dbReference type="SUPFAM" id="SSF47413">
    <property type="entry name" value="lambda repressor-like DNA-binding domains"/>
    <property type="match status" value="1"/>
</dbReference>
<feature type="domain" description="HTH cro/C1-type" evidence="1">
    <location>
        <begin position="18"/>
        <end position="78"/>
    </location>
</feature>
<comment type="caution">
    <text evidence="2">The sequence shown here is derived from an EMBL/GenBank/DDBJ whole genome shotgun (WGS) entry which is preliminary data.</text>
</comment>
<dbReference type="RefSeq" id="WP_159664661.1">
    <property type="nucleotide sequence ID" value="NZ_JACMHY010000008.1"/>
</dbReference>
<dbReference type="AlphaFoldDB" id="A0A7X1I237"/>
<sequence>MKHTRVPIGPVETVRRRVKELRGRSGMTAADLAEQLSSRGVPWNRSIVANFEGGRRNTVSVVELLALGDVFNVAPVHLLVPVDAAADADYQVTPNSTATVEEVRRWICGEMPLGDGDVTQYHRETPRKPTGRLTIDTTTPEGVQAAWEMIQVLADAGLAKRVDKGGEGGESGEAAER</sequence>
<gene>
    <name evidence="2" type="ORF">H1R13_20780</name>
</gene>
<accession>A0A7X1I237</accession>
<proteinExistence type="predicted"/>
<evidence type="ECO:0000313" key="2">
    <source>
        <dbReference type="EMBL" id="MBC2867314.1"/>
    </source>
</evidence>
<organism evidence="2 3">
    <name type="scientific">Streptomyces mexicanus</name>
    <dbReference type="NCBI Taxonomy" id="178566"/>
    <lineage>
        <taxon>Bacteria</taxon>
        <taxon>Bacillati</taxon>
        <taxon>Actinomycetota</taxon>
        <taxon>Actinomycetes</taxon>
        <taxon>Kitasatosporales</taxon>
        <taxon>Streptomycetaceae</taxon>
        <taxon>Streptomyces</taxon>
    </lineage>
</organism>
<dbReference type="SMART" id="SM00530">
    <property type="entry name" value="HTH_XRE"/>
    <property type="match status" value="1"/>
</dbReference>
<protein>
    <submittedName>
        <fullName evidence="2">Helix-turn-helix transcriptional regulator</fullName>
    </submittedName>
</protein>
<dbReference type="EMBL" id="JACMHY010000008">
    <property type="protein sequence ID" value="MBC2867314.1"/>
    <property type="molecule type" value="Genomic_DNA"/>
</dbReference>
<dbReference type="OrthoDB" id="4255731at2"/>
<name>A0A7X1I237_9ACTN</name>